<dbReference type="PANTHER" id="PTHR33371:SF4">
    <property type="entry name" value="INTERMEMBRANE PHOSPHOLIPID TRANSPORT SYSTEM BINDING PROTEIN MLAD"/>
    <property type="match status" value="1"/>
</dbReference>
<evidence type="ECO:0000256" key="1">
    <source>
        <dbReference type="SAM" id="Phobius"/>
    </source>
</evidence>
<dbReference type="InterPro" id="IPR052336">
    <property type="entry name" value="MlaD_Phospholipid_Transporter"/>
</dbReference>
<dbReference type="PANTHER" id="PTHR33371">
    <property type="entry name" value="INTERMEMBRANE PHOSPHOLIPID TRANSPORT SYSTEM BINDING PROTEIN MLAD-RELATED"/>
    <property type="match status" value="1"/>
</dbReference>
<evidence type="ECO:0000313" key="3">
    <source>
        <dbReference type="EMBL" id="EFI33992.1"/>
    </source>
</evidence>
<reference evidence="3" key="1">
    <citation type="submission" date="2010-05" db="EMBL/GenBank/DDBJ databases">
        <title>The draft genome of Desulfonatronospira thiodismutans ASO3-1.</title>
        <authorList>
            <consortium name="US DOE Joint Genome Institute (JGI-PGF)"/>
            <person name="Lucas S."/>
            <person name="Copeland A."/>
            <person name="Lapidus A."/>
            <person name="Cheng J.-F."/>
            <person name="Bruce D."/>
            <person name="Goodwin L."/>
            <person name="Pitluck S."/>
            <person name="Chertkov O."/>
            <person name="Brettin T."/>
            <person name="Detter J.C."/>
            <person name="Han C."/>
            <person name="Land M.L."/>
            <person name="Hauser L."/>
            <person name="Kyrpides N."/>
            <person name="Mikhailova N."/>
            <person name="Muyzer G."/>
            <person name="Woyke T."/>
        </authorList>
    </citation>
    <scope>NUCLEOTIDE SEQUENCE [LARGE SCALE GENOMIC DNA]</scope>
    <source>
        <strain evidence="3">ASO3-1</strain>
    </source>
</reference>
<dbReference type="OrthoDB" id="9788420at2"/>
<organism evidence="3 4">
    <name type="scientific">Desulfonatronospira thiodismutans ASO3-1</name>
    <dbReference type="NCBI Taxonomy" id="555779"/>
    <lineage>
        <taxon>Bacteria</taxon>
        <taxon>Pseudomonadati</taxon>
        <taxon>Thermodesulfobacteriota</taxon>
        <taxon>Desulfovibrionia</taxon>
        <taxon>Desulfovibrionales</taxon>
        <taxon>Desulfonatronovibrionaceae</taxon>
        <taxon>Desulfonatronospira</taxon>
    </lineage>
</organism>
<comment type="caution">
    <text evidence="3">The sequence shown here is derived from an EMBL/GenBank/DDBJ whole genome shotgun (WGS) entry which is preliminary data.</text>
</comment>
<gene>
    <name evidence="3" type="ORF">Dthio_PD1331</name>
</gene>
<evidence type="ECO:0000259" key="2">
    <source>
        <dbReference type="Pfam" id="PF02470"/>
    </source>
</evidence>
<keyword evidence="1" id="KW-1133">Transmembrane helix</keyword>
<dbReference type="AlphaFoldDB" id="D6STH6"/>
<name>D6STH6_9BACT</name>
<dbReference type="EMBL" id="ACJN02000003">
    <property type="protein sequence ID" value="EFI33992.1"/>
    <property type="molecule type" value="Genomic_DNA"/>
</dbReference>
<feature type="domain" description="Mce/MlaD" evidence="2">
    <location>
        <begin position="39"/>
        <end position="114"/>
    </location>
</feature>
<sequence length="505" mass="56443">MAKTASVEIKVGIFVLIAIVLLGYLTTVLTRDRIITRDTYEIHAYFDNVTGLRTNSPVEIAGIDVGTVKDITLHENRARVTMAIRPDIDVHADSQATIRTRGVLGDKFVEVNPGSATEPTLEDGGVVSRGVQPTDLDQVMARIGDIADDISEVSRSVSNVFGGPEGEQDMREFFDNLREAAVHMNQIVQTNARGIEKIVANLQDFSGDLKTISETNKEGITHIVDNFSQASSQLNVSLEQLGEIMDTAQHGEGPVATLLEDRQMSEDMRRTAASLESLTRKLDEGEGTLGKLISEDDTGRKIDDALDGINEFLDRYDRFQTVVDFRSEYMASTGDMKSYLDLTLQPAEDRFYMLSLIDDPKGRTRTTETVERERVDGGQWTVTETEEEKTYKDRLKFSAQLAKRWNDFILRGGLIESTGGFGMDYFLWDERIKLYTDVFDLGADRPHVKSGANLYFLDNFYLTAGFDDYLSKHGDSSFFGGLGFYFTDEDLKYLMSSVPVPDGNF</sequence>
<accession>D6STH6</accession>
<keyword evidence="1" id="KW-0812">Transmembrane</keyword>
<proteinExistence type="predicted"/>
<protein>
    <submittedName>
        <fullName evidence="3">Mammalian cell entry related domain protein</fullName>
    </submittedName>
</protein>
<dbReference type="Pfam" id="PF02470">
    <property type="entry name" value="MlaD"/>
    <property type="match status" value="1"/>
</dbReference>
<dbReference type="eggNOG" id="COG1463">
    <property type="taxonomic scope" value="Bacteria"/>
</dbReference>
<dbReference type="RefSeq" id="WP_008871341.1">
    <property type="nucleotide sequence ID" value="NZ_ACJN02000003.1"/>
</dbReference>
<keyword evidence="4" id="KW-1185">Reference proteome</keyword>
<evidence type="ECO:0000313" key="4">
    <source>
        <dbReference type="Proteomes" id="UP000005496"/>
    </source>
</evidence>
<feature type="transmembrane region" description="Helical" evidence="1">
    <location>
        <begin position="12"/>
        <end position="30"/>
    </location>
</feature>
<dbReference type="Proteomes" id="UP000005496">
    <property type="component" value="Unassembled WGS sequence"/>
</dbReference>
<dbReference type="InterPro" id="IPR003399">
    <property type="entry name" value="Mce/MlaD"/>
</dbReference>
<keyword evidence="1" id="KW-0472">Membrane</keyword>